<reference evidence="2 3" key="1">
    <citation type="submission" date="2024-01" db="EMBL/GenBank/DDBJ databases">
        <title>The diversity of rhizobia nodulating Mimosa spp. in eleven states of Brazil covering several biomes is determined by host plant, location, and edaphic factors.</title>
        <authorList>
            <person name="Rouws L."/>
            <person name="Barauna A."/>
            <person name="Beukes C."/>
            <person name="De Faria S.M."/>
            <person name="Gross E."/>
            <person name="Dos Reis Junior F.B."/>
            <person name="Simon M."/>
            <person name="Maluk M."/>
            <person name="Odee D.W."/>
            <person name="Kenicer G."/>
            <person name="Young J.P.W."/>
            <person name="Reis V.M."/>
            <person name="Zilli J."/>
            <person name="James E.K."/>
        </authorList>
    </citation>
    <scope>NUCLEOTIDE SEQUENCE [LARGE SCALE GENOMIC DNA]</scope>
    <source>
        <strain evidence="2 3">JPY164</strain>
    </source>
</reference>
<dbReference type="SMART" id="SM00382">
    <property type="entry name" value="AAA"/>
    <property type="match status" value="1"/>
</dbReference>
<dbReference type="Pfam" id="PF13401">
    <property type="entry name" value="AAA_22"/>
    <property type="match status" value="1"/>
</dbReference>
<evidence type="ECO:0000313" key="2">
    <source>
        <dbReference type="EMBL" id="MEM5448883.1"/>
    </source>
</evidence>
<sequence length="328" mass="36275">MDSLFLPHRNLTNMLAEVRSRMTAGSGLSTTLVVGPTGVGKTTLGNMQLRSLLSNYRVRIQENPAFIPAVMAEVDPADKGEINFVLLYNRLCAALLAPGSLGGFTADASDGQPMDAVKNARLLLENALKERKLKHLILDEAVHFTDSKTDPIEYGNLLKSLGKRGACNLLLLGAYGCERLVVATSQLSRRIGVVHYERYKATDNDFKEYAKFVRSLVENMPYRFDIELASRIEYLFEGTVGLPGSTADVLKDAAKRSYEDGNKWSEEHLLKAMPSRAAHKKILTDTVRGEATVQPYLQMAKEHEYVTEEDISLVVNMEASKQTAGEFA</sequence>
<dbReference type="InterPro" id="IPR049945">
    <property type="entry name" value="AAA_22"/>
</dbReference>
<dbReference type="RefSeq" id="WP_406952459.1">
    <property type="nucleotide sequence ID" value="NZ_JAYMRW010000006.1"/>
</dbReference>
<dbReference type="SUPFAM" id="SSF52540">
    <property type="entry name" value="P-loop containing nucleoside triphosphate hydrolases"/>
    <property type="match status" value="1"/>
</dbReference>
<comment type="caution">
    <text evidence="2">The sequence shown here is derived from an EMBL/GenBank/DDBJ whole genome shotgun (WGS) entry which is preliminary data.</text>
</comment>
<proteinExistence type="predicted"/>
<feature type="domain" description="AAA+ ATPase" evidence="1">
    <location>
        <begin position="27"/>
        <end position="233"/>
    </location>
</feature>
<keyword evidence="3" id="KW-1185">Reference proteome</keyword>
<dbReference type="Proteomes" id="UP001390669">
    <property type="component" value="Unassembled WGS sequence"/>
</dbReference>
<name>A0ABU9SC35_9BURK</name>
<dbReference type="InterPro" id="IPR027417">
    <property type="entry name" value="P-loop_NTPase"/>
</dbReference>
<evidence type="ECO:0000313" key="3">
    <source>
        <dbReference type="Proteomes" id="UP001390669"/>
    </source>
</evidence>
<gene>
    <name evidence="2" type="ORF">VSR33_15475</name>
</gene>
<dbReference type="EMBL" id="JAYMRW010000006">
    <property type="protein sequence ID" value="MEM5448883.1"/>
    <property type="molecule type" value="Genomic_DNA"/>
</dbReference>
<accession>A0ABU9SC35</accession>
<protein>
    <submittedName>
        <fullName evidence="2">AAA family ATPase</fullName>
    </submittedName>
</protein>
<evidence type="ECO:0000259" key="1">
    <source>
        <dbReference type="SMART" id="SM00382"/>
    </source>
</evidence>
<dbReference type="InterPro" id="IPR003593">
    <property type="entry name" value="AAA+_ATPase"/>
</dbReference>
<organism evidence="2 3">
    <name type="scientific">Paraburkholderia guartelaensis</name>
    <dbReference type="NCBI Taxonomy" id="2546446"/>
    <lineage>
        <taxon>Bacteria</taxon>
        <taxon>Pseudomonadati</taxon>
        <taxon>Pseudomonadota</taxon>
        <taxon>Betaproteobacteria</taxon>
        <taxon>Burkholderiales</taxon>
        <taxon>Burkholderiaceae</taxon>
        <taxon>Paraburkholderia</taxon>
    </lineage>
</organism>
<dbReference type="Gene3D" id="3.40.50.300">
    <property type="entry name" value="P-loop containing nucleotide triphosphate hydrolases"/>
    <property type="match status" value="1"/>
</dbReference>